<reference evidence="6 7" key="1">
    <citation type="journal article" date="2019" name="Int. J. Syst. Evol. Microbiol.">
        <title>The Global Catalogue of Microorganisms (GCM) 10K type strain sequencing project: providing services to taxonomists for standard genome sequencing and annotation.</title>
        <authorList>
            <consortium name="The Broad Institute Genomics Platform"/>
            <consortium name="The Broad Institute Genome Sequencing Center for Infectious Disease"/>
            <person name="Wu L."/>
            <person name="Ma J."/>
        </authorList>
    </citation>
    <scope>NUCLEOTIDE SEQUENCE [LARGE SCALE GENOMIC DNA]</scope>
    <source>
        <strain evidence="6 7">CGMCC 1.16026</strain>
    </source>
</reference>
<keyword evidence="4" id="KW-0326">Glycosidase</keyword>
<keyword evidence="3" id="KW-0325">Glycoprotein</keyword>
<evidence type="ECO:0000313" key="6">
    <source>
        <dbReference type="EMBL" id="MFC5135027.1"/>
    </source>
</evidence>
<dbReference type="Gene3D" id="2.60.40.1180">
    <property type="entry name" value="Golgi alpha-mannosidase II"/>
    <property type="match status" value="1"/>
</dbReference>
<organism evidence="6 7">
    <name type="scientific">Halorubrum glutamatedens</name>
    <dbReference type="NCBI Taxonomy" id="2707018"/>
    <lineage>
        <taxon>Archaea</taxon>
        <taxon>Methanobacteriati</taxon>
        <taxon>Methanobacteriota</taxon>
        <taxon>Stenosarchaea group</taxon>
        <taxon>Halobacteria</taxon>
        <taxon>Halobacteriales</taxon>
        <taxon>Haloferacaceae</taxon>
        <taxon>Halorubrum</taxon>
    </lineage>
</organism>
<dbReference type="Gene3D" id="3.20.20.80">
    <property type="entry name" value="Glycosidases"/>
    <property type="match status" value="1"/>
</dbReference>
<keyword evidence="7" id="KW-1185">Reference proteome</keyword>
<evidence type="ECO:0000256" key="1">
    <source>
        <dbReference type="ARBA" id="ARBA00008061"/>
    </source>
</evidence>
<evidence type="ECO:0000259" key="5">
    <source>
        <dbReference type="SMART" id="SM00642"/>
    </source>
</evidence>
<dbReference type="SUPFAM" id="SSF51445">
    <property type="entry name" value="(Trans)glycosidases"/>
    <property type="match status" value="1"/>
</dbReference>
<dbReference type="SUPFAM" id="SSF51011">
    <property type="entry name" value="Glycosyl hydrolase domain"/>
    <property type="match status" value="1"/>
</dbReference>
<gene>
    <name evidence="6" type="ORF">ACFPJA_09920</name>
</gene>
<dbReference type="Gene3D" id="3.90.400.10">
    <property type="entry name" value="Oligo-1,6-glucosidase, Domain 2"/>
    <property type="match status" value="1"/>
</dbReference>
<comment type="caution">
    <text evidence="6">The sequence shown here is derived from an EMBL/GenBank/DDBJ whole genome shotgun (WGS) entry which is preliminary data.</text>
</comment>
<dbReference type="AlphaFoldDB" id="A0ABD5QRX5"/>
<dbReference type="FunFam" id="3.90.400.10:FF:000001">
    <property type="entry name" value="Maltase A3, isoform A"/>
    <property type="match status" value="1"/>
</dbReference>
<proteinExistence type="inferred from homology"/>
<evidence type="ECO:0000256" key="3">
    <source>
        <dbReference type="ARBA" id="ARBA00023180"/>
    </source>
</evidence>
<dbReference type="RefSeq" id="WP_122104907.1">
    <property type="nucleotide sequence ID" value="NZ_JBHSKV010000013.1"/>
</dbReference>
<dbReference type="EMBL" id="JBHSKV010000013">
    <property type="protein sequence ID" value="MFC5135027.1"/>
    <property type="molecule type" value="Genomic_DNA"/>
</dbReference>
<accession>A0ABD5QRX5</accession>
<dbReference type="PANTHER" id="PTHR10357">
    <property type="entry name" value="ALPHA-AMYLASE FAMILY MEMBER"/>
    <property type="match status" value="1"/>
</dbReference>
<dbReference type="PANTHER" id="PTHR10357:SF179">
    <property type="entry name" value="NEUTRAL AND BASIC AMINO ACID TRANSPORT PROTEIN RBAT"/>
    <property type="match status" value="1"/>
</dbReference>
<dbReference type="CDD" id="cd11333">
    <property type="entry name" value="AmyAc_SI_OligoGlu_DGase"/>
    <property type="match status" value="1"/>
</dbReference>
<comment type="similarity">
    <text evidence="1">Belongs to the glycosyl hydrolase 13 family.</text>
</comment>
<dbReference type="SMART" id="SM00642">
    <property type="entry name" value="Aamy"/>
    <property type="match status" value="1"/>
</dbReference>
<evidence type="ECO:0000256" key="2">
    <source>
        <dbReference type="ARBA" id="ARBA00022801"/>
    </source>
</evidence>
<keyword evidence="2" id="KW-0378">Hydrolase</keyword>
<dbReference type="FunFam" id="3.20.20.80:FF:000064">
    <property type="entry name" value="Oligo-1,6-glucosidase"/>
    <property type="match status" value="1"/>
</dbReference>
<sequence>MSDTEEHGTSDAGVADREWWKEAVIYQIYPKSFDDSDGDGVGDLPGITERVDYLDDLGVDGVWLCPVYESPMADNGYDISDYRAIDPQFGTMADWEELLEALHRHDVRLIMDLVVNHTSKEHEWFQRSRREEDGYEEFYHWVEGAPDEPPNNWESLFGGSAWTYDDRREAWYLSIFDPAQPDLNWRNPAVREAMTSVAEFWLDRGVDGFRLDAASHLSKADGYPDGDPANAVTGIERFTHGPRLSAYLGELCAETIADRDAVTAAEMGATSLEQATSYLADDAVGVDMIFQFDHLELGDAASGRLDADDWGEWDLRELKAMIDRRQERLADVGWDPLTLSNHDLPRAVSRFGDEAYRHASATLIATFLLTMRGTPFVYQGAELGATNAAFDDLSEVDDPWIRGKVDALLAEGAIDSFDEVRGVVNYRSRDHGRVPMPWTDGPNGGFTEGDPWIDPSSRGAEVDVASARADPDSVWAHYRELIDLRHERDVLMYGDYEPLSPDDGRLFAYERTLGDRRVVVALAWSDEGATFEPPWTGGDTGSAATNRDPELLYGNYPDPPATLATGADAIDLRPYEAVVYEPMPE</sequence>
<protein>
    <submittedName>
        <fullName evidence="6">Alpha-glucosidase</fullName>
    </submittedName>
</protein>
<dbReference type="GO" id="GO:0016798">
    <property type="term" value="F:hydrolase activity, acting on glycosyl bonds"/>
    <property type="evidence" value="ECO:0007669"/>
    <property type="project" value="UniProtKB-KW"/>
</dbReference>
<feature type="domain" description="Glycosyl hydrolase family 13 catalytic" evidence="5">
    <location>
        <begin position="27"/>
        <end position="433"/>
    </location>
</feature>
<dbReference type="InterPro" id="IPR017853">
    <property type="entry name" value="GH"/>
</dbReference>
<dbReference type="Pfam" id="PF00128">
    <property type="entry name" value="Alpha-amylase"/>
    <property type="match status" value="1"/>
</dbReference>
<dbReference type="InterPro" id="IPR013780">
    <property type="entry name" value="Glyco_hydro_b"/>
</dbReference>
<dbReference type="InterPro" id="IPR045857">
    <property type="entry name" value="O16G_dom_2"/>
</dbReference>
<dbReference type="InterPro" id="IPR006047">
    <property type="entry name" value="GH13_cat_dom"/>
</dbReference>
<name>A0ABD5QRX5_9EURY</name>
<dbReference type="Proteomes" id="UP001596145">
    <property type="component" value="Unassembled WGS sequence"/>
</dbReference>
<evidence type="ECO:0000256" key="4">
    <source>
        <dbReference type="ARBA" id="ARBA00023295"/>
    </source>
</evidence>
<evidence type="ECO:0000313" key="7">
    <source>
        <dbReference type="Proteomes" id="UP001596145"/>
    </source>
</evidence>